<dbReference type="GO" id="GO:0005524">
    <property type="term" value="F:ATP binding"/>
    <property type="evidence" value="ECO:0007669"/>
    <property type="project" value="UniProtKB-KW"/>
</dbReference>
<feature type="domain" description="Histidine kinase/HSP90-like ATPase" evidence="1">
    <location>
        <begin position="197"/>
        <end position="307"/>
    </location>
</feature>
<dbReference type="RefSeq" id="WP_377931583.1">
    <property type="nucleotide sequence ID" value="NZ_JBHUMF010000001.1"/>
</dbReference>
<dbReference type="InterPro" id="IPR003594">
    <property type="entry name" value="HATPase_dom"/>
</dbReference>
<dbReference type="CDD" id="cd16936">
    <property type="entry name" value="HATPase_RsbW-like"/>
    <property type="match status" value="1"/>
</dbReference>
<dbReference type="EMBL" id="JBHUMF010000001">
    <property type="protein sequence ID" value="MFD2679170.1"/>
    <property type="molecule type" value="Genomic_DNA"/>
</dbReference>
<dbReference type="SUPFAM" id="SSF55874">
    <property type="entry name" value="ATPase domain of HSP90 chaperone/DNA topoisomerase II/histidine kinase"/>
    <property type="match status" value="1"/>
</dbReference>
<dbReference type="Proteomes" id="UP001597506">
    <property type="component" value="Unassembled WGS sequence"/>
</dbReference>
<protein>
    <submittedName>
        <fullName evidence="2">ATP-binding protein</fullName>
    </submittedName>
</protein>
<dbReference type="Gene3D" id="3.30.565.10">
    <property type="entry name" value="Histidine kinase-like ATPase, C-terminal domain"/>
    <property type="match status" value="1"/>
</dbReference>
<organism evidence="2 3">
    <name type="scientific">Bacillus seohaeanensis</name>
    <dbReference type="NCBI Taxonomy" id="284580"/>
    <lineage>
        <taxon>Bacteria</taxon>
        <taxon>Bacillati</taxon>
        <taxon>Bacillota</taxon>
        <taxon>Bacilli</taxon>
        <taxon>Bacillales</taxon>
        <taxon>Bacillaceae</taxon>
        <taxon>Bacillus</taxon>
    </lineage>
</organism>
<evidence type="ECO:0000313" key="3">
    <source>
        <dbReference type="Proteomes" id="UP001597506"/>
    </source>
</evidence>
<proteinExistence type="predicted"/>
<keyword evidence="2" id="KW-0067">ATP-binding</keyword>
<reference evidence="3" key="1">
    <citation type="journal article" date="2019" name="Int. J. Syst. Evol. Microbiol.">
        <title>The Global Catalogue of Microorganisms (GCM) 10K type strain sequencing project: providing services to taxonomists for standard genome sequencing and annotation.</title>
        <authorList>
            <consortium name="The Broad Institute Genomics Platform"/>
            <consortium name="The Broad Institute Genome Sequencing Center for Infectious Disease"/>
            <person name="Wu L."/>
            <person name="Ma J."/>
        </authorList>
    </citation>
    <scope>NUCLEOTIDE SEQUENCE [LARGE SCALE GENOMIC DNA]</scope>
    <source>
        <strain evidence="3">KCTC 3913</strain>
    </source>
</reference>
<accession>A0ABW5RLC2</accession>
<dbReference type="Pfam" id="PF13581">
    <property type="entry name" value="HATPase_c_2"/>
    <property type="match status" value="1"/>
</dbReference>
<dbReference type="InterPro" id="IPR036890">
    <property type="entry name" value="HATPase_C_sf"/>
</dbReference>
<comment type="caution">
    <text evidence="2">The sequence shown here is derived from an EMBL/GenBank/DDBJ whole genome shotgun (WGS) entry which is preliminary data.</text>
</comment>
<keyword evidence="2" id="KW-0547">Nucleotide-binding</keyword>
<sequence>MRRFLDKVINKPVKGIQIQPSSPSLPTDLSYADLDFFTKRGFLAIKISQYLHLPKDDGEYLFHQSLYNSSFMNFDEETHKEFILYLSELMLKWSKQKQDIPHQVKNTHLRNDIQNAMLKAYEIYKHELFSQPLHKEDLTRSEEQLENTEWKVHRDVIFAATQGHFLLISEEELDKYKTGNLFCEGEIRERSDIPICRNNAKESLEKRGFTKSKVMSWLLVLSEAITNTIKHAESGKMMLIEDLDSNEIRFIIEDNGPGFSLEDLPNMTLLAGYSTKRSMGQGFTLMMKMTKQVILYTSSEGSTIILCFDSSKEKEGNVNAAG</sequence>
<keyword evidence="3" id="KW-1185">Reference proteome</keyword>
<evidence type="ECO:0000313" key="2">
    <source>
        <dbReference type="EMBL" id="MFD2679170.1"/>
    </source>
</evidence>
<evidence type="ECO:0000259" key="1">
    <source>
        <dbReference type="Pfam" id="PF13581"/>
    </source>
</evidence>
<gene>
    <name evidence="2" type="ORF">ACFSUL_00235</name>
</gene>
<name>A0ABW5RLC2_9BACI</name>